<feature type="region of interest" description="Disordered" evidence="1">
    <location>
        <begin position="21"/>
        <end position="48"/>
    </location>
</feature>
<evidence type="ECO:0000313" key="2">
    <source>
        <dbReference type="EMBL" id="CAB4925190.1"/>
    </source>
</evidence>
<gene>
    <name evidence="2" type="ORF">UFOPK3609_01620</name>
</gene>
<reference evidence="2" key="1">
    <citation type="submission" date="2020-05" db="EMBL/GenBank/DDBJ databases">
        <authorList>
            <person name="Chiriac C."/>
            <person name="Salcher M."/>
            <person name="Ghai R."/>
            <person name="Kavagutti S V."/>
        </authorList>
    </citation>
    <scope>NUCLEOTIDE SEQUENCE</scope>
</reference>
<protein>
    <submittedName>
        <fullName evidence="2">Unannotated protein</fullName>
    </submittedName>
</protein>
<dbReference type="AlphaFoldDB" id="A0A6J7I357"/>
<feature type="region of interest" description="Disordered" evidence="1">
    <location>
        <begin position="76"/>
        <end position="101"/>
    </location>
</feature>
<evidence type="ECO:0000256" key="1">
    <source>
        <dbReference type="SAM" id="MobiDB-lite"/>
    </source>
</evidence>
<feature type="compositionally biased region" description="Low complexity" evidence="1">
    <location>
        <begin position="87"/>
        <end position="101"/>
    </location>
</feature>
<organism evidence="2">
    <name type="scientific">freshwater metagenome</name>
    <dbReference type="NCBI Taxonomy" id="449393"/>
    <lineage>
        <taxon>unclassified sequences</taxon>
        <taxon>metagenomes</taxon>
        <taxon>ecological metagenomes</taxon>
    </lineage>
</organism>
<name>A0A6J7I357_9ZZZZ</name>
<dbReference type="EMBL" id="CAFBMQ010000284">
    <property type="protein sequence ID" value="CAB4925190.1"/>
    <property type="molecule type" value="Genomic_DNA"/>
</dbReference>
<feature type="compositionally biased region" description="Low complexity" evidence="1">
    <location>
        <begin position="21"/>
        <end position="39"/>
    </location>
</feature>
<proteinExistence type="predicted"/>
<accession>A0A6J7I357</accession>
<sequence>MIGSGALMCFSKVSDSAAAPEKSASSSAFSSTEPTTSPAVTGGSARTTGIWETPYSRRMSMASRTVSVGWVCTRAGSASPSPDLARSSSPTVSPSAASTKP</sequence>